<gene>
    <name evidence="1" type="ORF">PTRG_09917</name>
</gene>
<accession>B2WIV8</accession>
<organism evidence="1 2">
    <name type="scientific">Pyrenophora tritici-repentis (strain Pt-1C-BFP)</name>
    <name type="common">Wheat tan spot fungus</name>
    <name type="synonym">Drechslera tritici-repentis</name>
    <dbReference type="NCBI Taxonomy" id="426418"/>
    <lineage>
        <taxon>Eukaryota</taxon>
        <taxon>Fungi</taxon>
        <taxon>Dikarya</taxon>
        <taxon>Ascomycota</taxon>
        <taxon>Pezizomycotina</taxon>
        <taxon>Dothideomycetes</taxon>
        <taxon>Pleosporomycetidae</taxon>
        <taxon>Pleosporales</taxon>
        <taxon>Pleosporineae</taxon>
        <taxon>Pleosporaceae</taxon>
        <taxon>Pyrenophora</taxon>
    </lineage>
</organism>
<sequence>MVSPYLAAGYLCSGFATLHVHERRCRLIFRGSALAHRLWAAGGGSILRGRDQHNGRGRIRGHE</sequence>
<evidence type="ECO:0000313" key="2">
    <source>
        <dbReference type="Proteomes" id="UP000001471"/>
    </source>
</evidence>
<dbReference type="HOGENOM" id="CLU_2886867_0_0_1"/>
<protein>
    <submittedName>
        <fullName evidence="1">Uncharacterized protein</fullName>
    </submittedName>
</protein>
<dbReference type="Proteomes" id="UP000001471">
    <property type="component" value="Unassembled WGS sequence"/>
</dbReference>
<dbReference type="EMBL" id="DS231626">
    <property type="protein sequence ID" value="EDU42968.1"/>
    <property type="molecule type" value="Genomic_DNA"/>
</dbReference>
<evidence type="ECO:0000313" key="1">
    <source>
        <dbReference type="EMBL" id="EDU42968.1"/>
    </source>
</evidence>
<dbReference type="InParanoid" id="B2WIV8"/>
<reference evidence="2" key="1">
    <citation type="journal article" date="2013" name="G3 (Bethesda)">
        <title>Comparative genomics of a plant-pathogenic fungus, Pyrenophora tritici-repentis, reveals transduplication and the impact of repeat elements on pathogenicity and population divergence.</title>
        <authorList>
            <person name="Manning V.A."/>
            <person name="Pandelova I."/>
            <person name="Dhillon B."/>
            <person name="Wilhelm L.J."/>
            <person name="Goodwin S.B."/>
            <person name="Berlin A.M."/>
            <person name="Figueroa M."/>
            <person name="Freitag M."/>
            <person name="Hane J.K."/>
            <person name="Henrissat B."/>
            <person name="Holman W.H."/>
            <person name="Kodira C.D."/>
            <person name="Martin J."/>
            <person name="Oliver R.P."/>
            <person name="Robbertse B."/>
            <person name="Schackwitz W."/>
            <person name="Schwartz D.C."/>
            <person name="Spatafora J.W."/>
            <person name="Turgeon B.G."/>
            <person name="Yandava C."/>
            <person name="Young S."/>
            <person name="Zhou S."/>
            <person name="Zeng Q."/>
            <person name="Grigoriev I.V."/>
            <person name="Ma L.-J."/>
            <person name="Ciuffetti L.M."/>
        </authorList>
    </citation>
    <scope>NUCLEOTIDE SEQUENCE [LARGE SCALE GENOMIC DNA]</scope>
    <source>
        <strain evidence="2">Pt-1C-BFP</strain>
    </source>
</reference>
<name>B2WIV8_PYRTR</name>
<dbReference type="AlphaFoldDB" id="B2WIV8"/>
<proteinExistence type="predicted"/>